<sequence>MPAHNKTSGSTQPAQVYILDIKEILTIDSNREETRHISEIVDVLNSSSVLKGVSNNNSYDTDRNVDEMEVFKNEDGDVSVNKFTNFNECCTDNSDITSNIINLKISDSFTNKSLKCNQSAHYRKYSKKTISECKFYNILSFM</sequence>
<evidence type="ECO:0000313" key="2">
    <source>
        <dbReference type="Proteomes" id="UP000887013"/>
    </source>
</evidence>
<name>A0A8X6UHK1_NEPPI</name>
<comment type="caution">
    <text evidence="1">The sequence shown here is derived from an EMBL/GenBank/DDBJ whole genome shotgun (WGS) entry which is preliminary data.</text>
</comment>
<protein>
    <submittedName>
        <fullName evidence="1">Uncharacterized protein</fullName>
    </submittedName>
</protein>
<dbReference type="OrthoDB" id="6483732at2759"/>
<dbReference type="AlphaFoldDB" id="A0A8X6UHK1"/>
<evidence type="ECO:0000313" key="1">
    <source>
        <dbReference type="EMBL" id="GFU15607.1"/>
    </source>
</evidence>
<organism evidence="1 2">
    <name type="scientific">Nephila pilipes</name>
    <name type="common">Giant wood spider</name>
    <name type="synonym">Nephila maculata</name>
    <dbReference type="NCBI Taxonomy" id="299642"/>
    <lineage>
        <taxon>Eukaryota</taxon>
        <taxon>Metazoa</taxon>
        <taxon>Ecdysozoa</taxon>
        <taxon>Arthropoda</taxon>
        <taxon>Chelicerata</taxon>
        <taxon>Arachnida</taxon>
        <taxon>Araneae</taxon>
        <taxon>Araneomorphae</taxon>
        <taxon>Entelegynae</taxon>
        <taxon>Araneoidea</taxon>
        <taxon>Nephilidae</taxon>
        <taxon>Nephila</taxon>
    </lineage>
</organism>
<dbReference type="EMBL" id="BMAW01079525">
    <property type="protein sequence ID" value="GFU15607.1"/>
    <property type="molecule type" value="Genomic_DNA"/>
</dbReference>
<accession>A0A8X6UHK1</accession>
<gene>
    <name evidence="1" type="primary">NCL1_20480</name>
    <name evidence="1" type="ORF">NPIL_2481</name>
</gene>
<keyword evidence="2" id="KW-1185">Reference proteome</keyword>
<reference evidence="1" key="1">
    <citation type="submission" date="2020-08" db="EMBL/GenBank/DDBJ databases">
        <title>Multicomponent nature underlies the extraordinary mechanical properties of spider dragline silk.</title>
        <authorList>
            <person name="Kono N."/>
            <person name="Nakamura H."/>
            <person name="Mori M."/>
            <person name="Yoshida Y."/>
            <person name="Ohtoshi R."/>
            <person name="Malay A.D."/>
            <person name="Moran D.A.P."/>
            <person name="Tomita M."/>
            <person name="Numata K."/>
            <person name="Arakawa K."/>
        </authorList>
    </citation>
    <scope>NUCLEOTIDE SEQUENCE</scope>
</reference>
<dbReference type="Proteomes" id="UP000887013">
    <property type="component" value="Unassembled WGS sequence"/>
</dbReference>
<proteinExistence type="predicted"/>